<name>A0A9X7YMH5_9GAMM</name>
<dbReference type="Pfam" id="PF08338">
    <property type="entry name" value="DUF1731"/>
    <property type="match status" value="1"/>
</dbReference>
<evidence type="ECO:0000259" key="3">
    <source>
        <dbReference type="Pfam" id="PF08338"/>
    </source>
</evidence>
<dbReference type="Pfam" id="PF01370">
    <property type="entry name" value="Epimerase"/>
    <property type="match status" value="1"/>
</dbReference>
<dbReference type="Gene3D" id="3.40.50.720">
    <property type="entry name" value="NAD(P)-binding Rossmann-like Domain"/>
    <property type="match status" value="1"/>
</dbReference>
<dbReference type="Proteomes" id="UP000596074">
    <property type="component" value="Chromosome"/>
</dbReference>
<dbReference type="EMBL" id="CP046056">
    <property type="protein sequence ID" value="QQD23505.1"/>
    <property type="molecule type" value="Genomic_DNA"/>
</dbReference>
<evidence type="ECO:0000313" key="5">
    <source>
        <dbReference type="Proteomes" id="UP000596074"/>
    </source>
</evidence>
<organism evidence="4 5">
    <name type="scientific">Venatoribacter cucullus</name>
    <dbReference type="NCBI Taxonomy" id="2661630"/>
    <lineage>
        <taxon>Bacteria</taxon>
        <taxon>Pseudomonadati</taxon>
        <taxon>Pseudomonadota</taxon>
        <taxon>Gammaproteobacteria</taxon>
        <taxon>Oceanospirillales</taxon>
        <taxon>Oceanospirillaceae</taxon>
        <taxon>Venatoribacter</taxon>
    </lineage>
</organism>
<evidence type="ECO:0000313" key="4">
    <source>
        <dbReference type="EMBL" id="QQD23505.1"/>
    </source>
</evidence>
<keyword evidence="5" id="KW-1185">Reference proteome</keyword>
<accession>A0A9X7YMH5</accession>
<dbReference type="SUPFAM" id="SSF51735">
    <property type="entry name" value="NAD(P)-binding Rossmann-fold domains"/>
    <property type="match status" value="1"/>
</dbReference>
<evidence type="ECO:0000259" key="2">
    <source>
        <dbReference type="Pfam" id="PF01370"/>
    </source>
</evidence>
<dbReference type="RefSeq" id="WP_228346029.1">
    <property type="nucleotide sequence ID" value="NZ_CP046056.1"/>
</dbReference>
<sequence>MSDAILITGGTGFIGQMLVDRWLAAGHRITVLSRRSAWVAQRWLGRVQAVSSFDELSGRFDVVVNLAGEGIADRRWSAARKQALRHSRIDLTHNLVAWASRTGQRFRAVLSGSAIGYYGSFAGLDAYPLHEQDSAGQDFAARLCADWEDAAQPLAALSERLLVLRTGVVLGQQGGMLKRLRLPFSLGLGGVIGDGEQVLSWIHADDYCNAVDFLLQSDITGPVNMTAPHPASNRDFTHTLAQTLRRPALAPLPAFAAKLLFGEMSDLLLKGQRVLPLQLQEQGFEFAYPQLAPALQQLFSR</sequence>
<dbReference type="InterPro" id="IPR036291">
    <property type="entry name" value="NAD(P)-bd_dom_sf"/>
</dbReference>
<protein>
    <submittedName>
        <fullName evidence="4">TIGR01777 family protein</fullName>
    </submittedName>
</protein>
<reference evidence="4 5" key="1">
    <citation type="submission" date="2019-11" db="EMBL/GenBank/DDBJ databases">
        <title>Venatorbacter sp. nov. a predator of Campylobacter and other Gram-negative bacteria.</title>
        <authorList>
            <person name="Saeedi A."/>
            <person name="Cummings N.J."/>
            <person name="Connerton I.F."/>
            <person name="Connerton P.L."/>
        </authorList>
    </citation>
    <scope>NUCLEOTIDE SEQUENCE [LARGE SCALE GENOMIC DNA]</scope>
    <source>
        <strain evidence="4">XL5</strain>
    </source>
</reference>
<gene>
    <name evidence="4" type="ORF">GJQ55_02945</name>
</gene>
<dbReference type="InterPro" id="IPR013549">
    <property type="entry name" value="DUF1731"/>
</dbReference>
<dbReference type="AlphaFoldDB" id="A0A9X7YMH5"/>
<dbReference type="NCBIfam" id="TIGR01777">
    <property type="entry name" value="yfcH"/>
    <property type="match status" value="1"/>
</dbReference>
<evidence type="ECO:0000256" key="1">
    <source>
        <dbReference type="ARBA" id="ARBA00009353"/>
    </source>
</evidence>
<dbReference type="InterPro" id="IPR001509">
    <property type="entry name" value="Epimerase_deHydtase"/>
</dbReference>
<dbReference type="KEGG" id="vcw:GJQ55_02945"/>
<dbReference type="InterPro" id="IPR010099">
    <property type="entry name" value="SDR39U1"/>
</dbReference>
<proteinExistence type="inferred from homology"/>
<feature type="domain" description="NAD-dependent epimerase/dehydratase" evidence="2">
    <location>
        <begin position="5"/>
        <end position="217"/>
    </location>
</feature>
<dbReference type="PANTHER" id="PTHR11092:SF0">
    <property type="entry name" value="EPIMERASE FAMILY PROTEIN SDR39U1"/>
    <property type="match status" value="1"/>
</dbReference>
<dbReference type="PANTHER" id="PTHR11092">
    <property type="entry name" value="SUGAR NUCLEOTIDE EPIMERASE RELATED"/>
    <property type="match status" value="1"/>
</dbReference>
<feature type="domain" description="DUF1731" evidence="3">
    <location>
        <begin position="252"/>
        <end position="298"/>
    </location>
</feature>
<comment type="similarity">
    <text evidence="1">Belongs to the NAD(P)-dependent epimerase/dehydratase family. SDR39U1 subfamily.</text>
</comment>